<comment type="cofactor">
    <cofactor evidence="1">
        <name>FAD</name>
        <dbReference type="ChEBI" id="CHEBI:57692"/>
    </cofactor>
</comment>
<feature type="domain" description="FAD-dependent oxidoreductase 2 FAD-binding" evidence="10">
    <location>
        <begin position="5"/>
        <end position="394"/>
    </location>
</feature>
<dbReference type="FunFam" id="3.90.700.10:FF:000002">
    <property type="entry name" value="L-aspartate oxidase"/>
    <property type="match status" value="1"/>
</dbReference>
<dbReference type="EMBL" id="JACXWD010000009">
    <property type="protein sequence ID" value="MBD3867335.1"/>
    <property type="molecule type" value="Genomic_DNA"/>
</dbReference>
<dbReference type="AlphaFoldDB" id="A0A8J7C1G0"/>
<dbReference type="GO" id="GO:0008734">
    <property type="term" value="F:L-aspartate oxidase activity"/>
    <property type="evidence" value="ECO:0007669"/>
    <property type="project" value="UniProtKB-EC"/>
</dbReference>
<evidence type="ECO:0000256" key="5">
    <source>
        <dbReference type="ARBA" id="ARBA00022630"/>
    </source>
</evidence>
<evidence type="ECO:0000259" key="11">
    <source>
        <dbReference type="Pfam" id="PF02910"/>
    </source>
</evidence>
<dbReference type="PRINTS" id="PR00368">
    <property type="entry name" value="FADPNR"/>
</dbReference>
<comment type="pathway">
    <text evidence="2">Cofactor biosynthesis; NAD(+) biosynthesis; iminoaspartate from L-aspartate (oxidase route): step 1/1.</text>
</comment>
<dbReference type="Gene3D" id="3.90.700.10">
    <property type="entry name" value="Succinate dehydrogenase/fumarate reductase flavoprotein, catalytic domain"/>
    <property type="match status" value="1"/>
</dbReference>
<dbReference type="PANTHER" id="PTHR42716:SF2">
    <property type="entry name" value="L-ASPARTATE OXIDASE, CHLOROPLASTIC"/>
    <property type="match status" value="1"/>
</dbReference>
<comment type="caution">
    <text evidence="12">The sequence shown here is derived from an EMBL/GenBank/DDBJ whole genome shotgun (WGS) entry which is preliminary data.</text>
</comment>
<comment type="similarity">
    <text evidence="3">Belongs to the FAD-dependent oxidoreductase 2 family. NadB subfamily.</text>
</comment>
<accession>A0A8J7C1G0</accession>
<evidence type="ECO:0000256" key="6">
    <source>
        <dbReference type="ARBA" id="ARBA00022642"/>
    </source>
</evidence>
<dbReference type="InterPro" id="IPR036188">
    <property type="entry name" value="FAD/NAD-bd_sf"/>
</dbReference>
<comment type="catalytic activity">
    <reaction evidence="9">
        <text>L-aspartate + O2 = iminosuccinate + H2O2</text>
        <dbReference type="Rhea" id="RHEA:25876"/>
        <dbReference type="ChEBI" id="CHEBI:15379"/>
        <dbReference type="ChEBI" id="CHEBI:16240"/>
        <dbReference type="ChEBI" id="CHEBI:29991"/>
        <dbReference type="ChEBI" id="CHEBI:77875"/>
        <dbReference type="EC" id="1.4.3.16"/>
    </reaction>
    <physiologicalReaction direction="left-to-right" evidence="9">
        <dbReference type="Rhea" id="RHEA:25877"/>
    </physiologicalReaction>
</comment>
<evidence type="ECO:0000256" key="4">
    <source>
        <dbReference type="ARBA" id="ARBA00012173"/>
    </source>
</evidence>
<evidence type="ECO:0000256" key="9">
    <source>
        <dbReference type="ARBA" id="ARBA00048305"/>
    </source>
</evidence>
<dbReference type="InterPro" id="IPR027477">
    <property type="entry name" value="Succ_DH/fumarate_Rdtase_cat_sf"/>
</dbReference>
<dbReference type="Gene3D" id="1.20.58.100">
    <property type="entry name" value="Fumarate reductase/succinate dehydrogenase flavoprotein-like, C-terminal domain"/>
    <property type="match status" value="1"/>
</dbReference>
<dbReference type="UniPathway" id="UPA00253">
    <property type="reaction ID" value="UER00326"/>
</dbReference>
<dbReference type="SUPFAM" id="SSF56425">
    <property type="entry name" value="Succinate dehydrogenase/fumarate reductase flavoprotein, catalytic domain"/>
    <property type="match status" value="1"/>
</dbReference>
<dbReference type="SUPFAM" id="SSF51905">
    <property type="entry name" value="FAD/NAD(P)-binding domain"/>
    <property type="match status" value="1"/>
</dbReference>
<evidence type="ECO:0000256" key="3">
    <source>
        <dbReference type="ARBA" id="ARBA00008562"/>
    </source>
</evidence>
<evidence type="ECO:0000313" key="13">
    <source>
        <dbReference type="Proteomes" id="UP000648239"/>
    </source>
</evidence>
<evidence type="ECO:0000256" key="8">
    <source>
        <dbReference type="ARBA" id="ARBA00023002"/>
    </source>
</evidence>
<dbReference type="InterPro" id="IPR015939">
    <property type="entry name" value="Fum_Rdtase/Succ_DH_flav-like_C"/>
</dbReference>
<keyword evidence="6" id="KW-0662">Pyridine nucleotide biosynthesis</keyword>
<dbReference type="Proteomes" id="UP000648239">
    <property type="component" value="Unassembled WGS sequence"/>
</dbReference>
<evidence type="ECO:0000259" key="10">
    <source>
        <dbReference type="Pfam" id="PF00890"/>
    </source>
</evidence>
<dbReference type="Gene3D" id="3.50.50.60">
    <property type="entry name" value="FAD/NAD(P)-binding domain"/>
    <property type="match status" value="1"/>
</dbReference>
<reference evidence="12 13" key="1">
    <citation type="submission" date="2020-08" db="EMBL/GenBank/DDBJ databases">
        <title>Acidobacteriota in marine sediments use diverse sulfur dissimilation pathways.</title>
        <authorList>
            <person name="Wasmund K."/>
        </authorList>
    </citation>
    <scope>NUCLEOTIDE SEQUENCE [LARGE SCALE GENOMIC DNA]</scope>
    <source>
        <strain evidence="12">MAG AM4</strain>
    </source>
</reference>
<dbReference type="InterPro" id="IPR005288">
    <property type="entry name" value="NadB"/>
</dbReference>
<protein>
    <recommendedName>
        <fullName evidence="4">L-aspartate oxidase</fullName>
        <ecNumber evidence="4">1.4.3.16</ecNumber>
    </recommendedName>
</protein>
<dbReference type="InterPro" id="IPR003953">
    <property type="entry name" value="FAD-dep_OxRdtase_2_FAD-bd"/>
</dbReference>
<dbReference type="InterPro" id="IPR037099">
    <property type="entry name" value="Fum_R/Succ_DH_flav-like_C_sf"/>
</dbReference>
<evidence type="ECO:0000256" key="1">
    <source>
        <dbReference type="ARBA" id="ARBA00001974"/>
    </source>
</evidence>
<evidence type="ECO:0000256" key="2">
    <source>
        <dbReference type="ARBA" id="ARBA00004950"/>
    </source>
</evidence>
<dbReference type="Pfam" id="PF02910">
    <property type="entry name" value="Succ_DH_flav_C"/>
    <property type="match status" value="1"/>
</dbReference>
<dbReference type="EC" id="1.4.3.16" evidence="4"/>
<sequence>MIRTDTLVLGCGVAGAVTALELAADRERDVVVLTRADKTDDSNSVYAQGGIVYRGVDDTAELLENDIAEAGDGISNPVALKILAAEGPEQIRRILMESAGIEFDRDESGELSFGLEGAHSRRRVLHVGDFTGRAIMAALLERLRQASNVRMLTGHTAIDLLTFPHNAPSPLAVYEEPICHGAWVLERGTGKVTPVIARRTVLATGGLGQIFLNTTNPPGARGDGLAMAYRAGARVINAEYMQFHPTALFMPGTTKALISEAVRGEGAVLLTPDGEPFMERYAPKEKELAPRDVVSRAIYLEMLSRDYSYVLLDIASKKKASYIRDRFPRIHELCLEQNYDISRQPVPVVPAAHYHCGGVMVDMDGRSSLTQLFAVGEVACTGVHGANRLASTSLLEGVVWGARAAAAIRQETGDGPSGVEVPDWDDSGQVYDADPALIQADMQTVRSLMWHHVGLIRSDHRLRRALKEMWSMRSTIEDFYRKARVSDSLAGLRNSVLAAGLIAMAAAHNTENRGCHYRENH</sequence>
<dbReference type="GO" id="GO:0009435">
    <property type="term" value="P:NAD+ biosynthetic process"/>
    <property type="evidence" value="ECO:0007669"/>
    <property type="project" value="UniProtKB-UniPathway"/>
</dbReference>
<proteinExistence type="inferred from homology"/>
<gene>
    <name evidence="12" type="ORF">IFK94_04335</name>
</gene>
<evidence type="ECO:0000313" key="12">
    <source>
        <dbReference type="EMBL" id="MBD3867335.1"/>
    </source>
</evidence>
<evidence type="ECO:0000256" key="7">
    <source>
        <dbReference type="ARBA" id="ARBA00022827"/>
    </source>
</evidence>
<dbReference type="SUPFAM" id="SSF46977">
    <property type="entry name" value="Succinate dehydrogenase/fumarate reductase flavoprotein C-terminal domain"/>
    <property type="match status" value="1"/>
</dbReference>
<name>A0A8J7C1G0_9BACT</name>
<organism evidence="12 13">
    <name type="scientific">Candidatus Polarisedimenticola svalbardensis</name>
    <dbReference type="NCBI Taxonomy" id="2886004"/>
    <lineage>
        <taxon>Bacteria</taxon>
        <taxon>Pseudomonadati</taxon>
        <taxon>Acidobacteriota</taxon>
        <taxon>Candidatus Polarisedimenticolia</taxon>
        <taxon>Candidatus Polarisedimenticolales</taxon>
        <taxon>Candidatus Polarisedimenticolaceae</taxon>
        <taxon>Candidatus Polarisedimenticola</taxon>
    </lineage>
</organism>
<keyword evidence="5" id="KW-0285">Flavoprotein</keyword>
<feature type="domain" description="Fumarate reductase/succinate dehydrogenase flavoprotein-like C-terminal" evidence="11">
    <location>
        <begin position="444"/>
        <end position="521"/>
    </location>
</feature>
<dbReference type="PANTHER" id="PTHR42716">
    <property type="entry name" value="L-ASPARTATE OXIDASE"/>
    <property type="match status" value="1"/>
</dbReference>
<keyword evidence="7" id="KW-0274">FAD</keyword>
<keyword evidence="8" id="KW-0560">Oxidoreductase</keyword>
<dbReference type="Pfam" id="PF00890">
    <property type="entry name" value="FAD_binding_2"/>
    <property type="match status" value="1"/>
</dbReference>